<dbReference type="InterPro" id="IPR036188">
    <property type="entry name" value="FAD/NAD-bd_sf"/>
</dbReference>
<dbReference type="Gene3D" id="3.50.50.60">
    <property type="entry name" value="FAD/NAD(P)-binding domain"/>
    <property type="match status" value="2"/>
</dbReference>
<dbReference type="PRINTS" id="PR00419">
    <property type="entry name" value="ADXRDTASE"/>
</dbReference>
<dbReference type="Proteomes" id="UP000237983">
    <property type="component" value="Unassembled WGS sequence"/>
</dbReference>
<dbReference type="EMBL" id="PVTL01000001">
    <property type="protein sequence ID" value="PRY70048.1"/>
    <property type="molecule type" value="Genomic_DNA"/>
</dbReference>
<evidence type="ECO:0000313" key="2">
    <source>
        <dbReference type="Proteomes" id="UP000237983"/>
    </source>
</evidence>
<dbReference type="SUPFAM" id="SSF51905">
    <property type="entry name" value="FAD/NAD(P)-binding domain"/>
    <property type="match status" value="1"/>
</dbReference>
<accession>A0A2T0VIK6</accession>
<evidence type="ECO:0000313" key="1">
    <source>
        <dbReference type="EMBL" id="PRY70048.1"/>
    </source>
</evidence>
<proteinExistence type="predicted"/>
<name>A0A2T0VIK6_9MICO</name>
<dbReference type="PANTHER" id="PTHR10668:SF105">
    <property type="entry name" value="DEHYDROGENASE-RELATED"/>
    <property type="match status" value="1"/>
</dbReference>
<protein>
    <submittedName>
        <fullName evidence="1">Phytoene dehydrogenase-like protein</fullName>
    </submittedName>
</protein>
<dbReference type="PANTHER" id="PTHR10668">
    <property type="entry name" value="PHYTOENE DEHYDROGENASE"/>
    <property type="match status" value="1"/>
</dbReference>
<dbReference type="OrthoDB" id="833207at2"/>
<organism evidence="1 2">
    <name type="scientific">Glaciihabitans tibetensis</name>
    <dbReference type="NCBI Taxonomy" id="1266600"/>
    <lineage>
        <taxon>Bacteria</taxon>
        <taxon>Bacillati</taxon>
        <taxon>Actinomycetota</taxon>
        <taxon>Actinomycetes</taxon>
        <taxon>Micrococcales</taxon>
        <taxon>Microbacteriaceae</taxon>
        <taxon>Glaciihabitans</taxon>
    </lineage>
</organism>
<gene>
    <name evidence="1" type="ORF">B0I08_101170</name>
</gene>
<dbReference type="Pfam" id="PF13450">
    <property type="entry name" value="NAD_binding_8"/>
    <property type="match status" value="1"/>
</dbReference>
<dbReference type="Gene3D" id="3.90.660.50">
    <property type="match status" value="1"/>
</dbReference>
<reference evidence="1 2" key="1">
    <citation type="submission" date="2018-03" db="EMBL/GenBank/DDBJ databases">
        <title>Genomic Encyclopedia of Type Strains, Phase III (KMG-III): the genomes of soil and plant-associated and newly described type strains.</title>
        <authorList>
            <person name="Whitman W."/>
        </authorList>
    </citation>
    <scope>NUCLEOTIDE SEQUENCE [LARGE SCALE GENOMIC DNA]</scope>
    <source>
        <strain evidence="1 2">CGMCC 1.12484</strain>
    </source>
</reference>
<sequence>MTTVDAVVVGSGPNGLAAAVTMARAGLSVAVYERAATIGGGARTAELTLPGFHHDVGSAIHPMALASPFFRAFGLSDRIALTVPELSYAHPLDGRDAAIAWRSLERTEHELGRDGAAWRSLFQPLVDQIGNLAEISGSPLLRVPRHPITLAHLGLRVLEQGTPTWNLRFRESAAPALLTGVIAHSIQTLPSMAAAAAGLVLAAHAHAAGWPVPVGGSQSIINALAADLRSHGGTITTDAHITSLAELPPSRVVLLDTSARALLDLAPDSVPAAYARTLRSVKYGNGIAKVDFALSDGVPWADARLREAATLHLGGFRAETAAGERTVARGRLPRSPYVLVAQPSAHDHTRAPEGKHVLWAYTHVPRGSTVDRADAIATQIERFAPGFRDTILAQASSSAQDVEYSNPNYIGGDISAGAVNLRQLLRRPTLTDPWRTPVPGVYLCSSATSPGPGVHGMAGWHAAVSALRHEFGIRKAPDLAP</sequence>
<comment type="caution">
    <text evidence="1">The sequence shown here is derived from an EMBL/GenBank/DDBJ whole genome shotgun (WGS) entry which is preliminary data.</text>
</comment>
<dbReference type="AlphaFoldDB" id="A0A2T0VIK6"/>
<dbReference type="RefSeq" id="WP_106208890.1">
    <property type="nucleotide sequence ID" value="NZ_PVTL01000001.1"/>
</dbReference>
<keyword evidence="2" id="KW-1185">Reference proteome</keyword>